<organism evidence="2 3">
    <name type="scientific">Caldimonas brevitalea</name>
    <dbReference type="NCBI Taxonomy" id="413882"/>
    <lineage>
        <taxon>Bacteria</taxon>
        <taxon>Pseudomonadati</taxon>
        <taxon>Pseudomonadota</taxon>
        <taxon>Betaproteobacteria</taxon>
        <taxon>Burkholderiales</taxon>
        <taxon>Sphaerotilaceae</taxon>
        <taxon>Caldimonas</taxon>
    </lineage>
</organism>
<dbReference type="STRING" id="413882.AAW51_5334"/>
<reference evidence="2 3" key="1">
    <citation type="submission" date="2015-05" db="EMBL/GenBank/DDBJ databases">
        <authorList>
            <person name="Tang B."/>
            <person name="Yu Y."/>
        </authorList>
    </citation>
    <scope>NUCLEOTIDE SEQUENCE [LARGE SCALE GENOMIC DNA]</scope>
    <source>
        <strain evidence="2 3">DSM 7029</strain>
    </source>
</reference>
<feature type="compositionally biased region" description="Basic residues" evidence="1">
    <location>
        <begin position="1"/>
        <end position="10"/>
    </location>
</feature>
<gene>
    <name evidence="2" type="ORF">AAW51_5334</name>
</gene>
<dbReference type="Proteomes" id="UP000035352">
    <property type="component" value="Chromosome"/>
</dbReference>
<dbReference type="KEGG" id="pbh:AAW51_5334"/>
<dbReference type="EMBL" id="CP011371">
    <property type="protein sequence ID" value="AKJ32025.1"/>
    <property type="molecule type" value="Genomic_DNA"/>
</dbReference>
<feature type="region of interest" description="Disordered" evidence="1">
    <location>
        <begin position="1"/>
        <end position="36"/>
    </location>
</feature>
<evidence type="ECO:0000256" key="1">
    <source>
        <dbReference type="SAM" id="MobiDB-lite"/>
    </source>
</evidence>
<evidence type="ECO:0000313" key="3">
    <source>
        <dbReference type="Proteomes" id="UP000035352"/>
    </source>
</evidence>
<evidence type="ECO:0000313" key="2">
    <source>
        <dbReference type="EMBL" id="AKJ32025.1"/>
    </source>
</evidence>
<keyword evidence="3" id="KW-1185">Reference proteome</keyword>
<proteinExistence type="predicted"/>
<accession>A0A0G3BZQ7</accession>
<dbReference type="AlphaFoldDB" id="A0A0G3BZQ7"/>
<protein>
    <submittedName>
        <fullName evidence="2">Uncharacterized protein</fullName>
    </submittedName>
</protein>
<name>A0A0G3BZQ7_9BURK</name>
<sequence length="274" mass="29099">MTATTHRRASPRLPSALLPADAAEERPSKSAPVTRTSPFELVRQLQALEAERASLEKAVIDGLAAVDPQFLAKVEGQAIGAELAAEQARYRAQLTADLIRGLVDVAVEAGLLRLKLEQTAQSVTAPPKEPYLVEADTDSRAALSASDLGRALGGLSDETVRQRERAGELFSILRPGRKRGREYPAFQAWTGIAGEPLNRVLAALGRPNGPSAYLFFTSPIDLLGGLTPIEALLGRLPLARDLEPEAADLLGRTAEERLSSVLRAAEAEAATGAA</sequence>